<feature type="compositionally biased region" description="Basic and acidic residues" evidence="1">
    <location>
        <begin position="71"/>
        <end position="87"/>
    </location>
</feature>
<reference evidence="3" key="2">
    <citation type="journal article" date="2008" name="Nucleic Acids Res.">
        <title>The rice annotation project database (RAP-DB): 2008 update.</title>
        <authorList>
            <consortium name="The rice annotation project (RAP)"/>
        </authorList>
    </citation>
    <scope>GENOME REANNOTATION</scope>
    <source>
        <strain evidence="3">cv. Nipponbare</strain>
    </source>
</reference>
<dbReference type="Proteomes" id="UP000000763">
    <property type="component" value="Chromosome 6"/>
</dbReference>
<name>Q5VSB4_ORYSJ</name>
<organism evidence="2 3">
    <name type="scientific">Oryza sativa subsp. japonica</name>
    <name type="common">Rice</name>
    <dbReference type="NCBI Taxonomy" id="39947"/>
    <lineage>
        <taxon>Eukaryota</taxon>
        <taxon>Viridiplantae</taxon>
        <taxon>Streptophyta</taxon>
        <taxon>Embryophyta</taxon>
        <taxon>Tracheophyta</taxon>
        <taxon>Spermatophyta</taxon>
        <taxon>Magnoliopsida</taxon>
        <taxon>Liliopsida</taxon>
        <taxon>Poales</taxon>
        <taxon>Poaceae</taxon>
        <taxon>BOP clade</taxon>
        <taxon>Oryzoideae</taxon>
        <taxon>Oryzeae</taxon>
        <taxon>Oryzinae</taxon>
        <taxon>Oryza</taxon>
        <taxon>Oryza sativa</taxon>
    </lineage>
</organism>
<dbReference type="AlphaFoldDB" id="Q5VSB4"/>
<reference evidence="3" key="1">
    <citation type="journal article" date="2005" name="Nature">
        <title>The map-based sequence of the rice genome.</title>
        <authorList>
            <consortium name="International rice genome sequencing project (IRGSP)"/>
            <person name="Matsumoto T."/>
            <person name="Wu J."/>
            <person name="Kanamori H."/>
            <person name="Katayose Y."/>
            <person name="Fujisawa M."/>
            <person name="Namiki N."/>
            <person name="Mizuno H."/>
            <person name="Yamamoto K."/>
            <person name="Antonio B.A."/>
            <person name="Baba T."/>
            <person name="Sakata K."/>
            <person name="Nagamura Y."/>
            <person name="Aoki H."/>
            <person name="Arikawa K."/>
            <person name="Arita K."/>
            <person name="Bito T."/>
            <person name="Chiden Y."/>
            <person name="Fujitsuka N."/>
            <person name="Fukunaka R."/>
            <person name="Hamada M."/>
            <person name="Harada C."/>
            <person name="Hayashi A."/>
            <person name="Hijishita S."/>
            <person name="Honda M."/>
            <person name="Hosokawa S."/>
            <person name="Ichikawa Y."/>
            <person name="Idonuma A."/>
            <person name="Iijima M."/>
            <person name="Ikeda M."/>
            <person name="Ikeno M."/>
            <person name="Ito K."/>
            <person name="Ito S."/>
            <person name="Ito T."/>
            <person name="Ito Y."/>
            <person name="Ito Y."/>
            <person name="Iwabuchi A."/>
            <person name="Kamiya K."/>
            <person name="Karasawa W."/>
            <person name="Kurita K."/>
            <person name="Katagiri S."/>
            <person name="Kikuta A."/>
            <person name="Kobayashi H."/>
            <person name="Kobayashi N."/>
            <person name="Machita K."/>
            <person name="Maehara T."/>
            <person name="Masukawa M."/>
            <person name="Mizubayashi T."/>
            <person name="Mukai Y."/>
            <person name="Nagasaki H."/>
            <person name="Nagata Y."/>
            <person name="Naito S."/>
            <person name="Nakashima M."/>
            <person name="Nakama Y."/>
            <person name="Nakamichi Y."/>
            <person name="Nakamura M."/>
            <person name="Meguro A."/>
            <person name="Negishi M."/>
            <person name="Ohta I."/>
            <person name="Ohta T."/>
            <person name="Okamoto M."/>
            <person name="Ono N."/>
            <person name="Saji S."/>
            <person name="Sakaguchi M."/>
            <person name="Sakai K."/>
            <person name="Shibata M."/>
            <person name="Shimokawa T."/>
            <person name="Song J."/>
            <person name="Takazaki Y."/>
            <person name="Terasawa K."/>
            <person name="Tsugane M."/>
            <person name="Tsuji K."/>
            <person name="Ueda S."/>
            <person name="Waki K."/>
            <person name="Yamagata H."/>
            <person name="Yamamoto M."/>
            <person name="Yamamoto S."/>
            <person name="Yamane H."/>
            <person name="Yoshiki S."/>
            <person name="Yoshihara R."/>
            <person name="Yukawa K."/>
            <person name="Zhong H."/>
            <person name="Yano M."/>
            <person name="Yuan Q."/>
            <person name="Ouyang S."/>
            <person name="Liu J."/>
            <person name="Jones K.M."/>
            <person name="Gansberger K."/>
            <person name="Moffat K."/>
            <person name="Hill J."/>
            <person name="Bera J."/>
            <person name="Fadrosh D."/>
            <person name="Jin S."/>
            <person name="Johri S."/>
            <person name="Kim M."/>
            <person name="Overton L."/>
            <person name="Reardon M."/>
            <person name="Tsitrin T."/>
            <person name="Vuong H."/>
            <person name="Weaver B."/>
            <person name="Ciecko A."/>
            <person name="Tallon L."/>
            <person name="Jackson J."/>
            <person name="Pai G."/>
            <person name="Aken S.V."/>
            <person name="Utterback T."/>
            <person name="Reidmuller S."/>
            <person name="Feldblyum T."/>
            <person name="Hsiao J."/>
            <person name="Zismann V."/>
            <person name="Iobst S."/>
            <person name="de Vazeille A.R."/>
            <person name="Buell C.R."/>
            <person name="Ying K."/>
            <person name="Li Y."/>
            <person name="Lu T."/>
            <person name="Huang Y."/>
            <person name="Zhao Q."/>
            <person name="Feng Q."/>
            <person name="Zhang L."/>
            <person name="Zhu J."/>
            <person name="Weng Q."/>
            <person name="Mu J."/>
            <person name="Lu Y."/>
            <person name="Fan D."/>
            <person name="Liu Y."/>
            <person name="Guan J."/>
            <person name="Zhang Y."/>
            <person name="Yu S."/>
            <person name="Liu X."/>
            <person name="Zhang Y."/>
            <person name="Hong G."/>
            <person name="Han B."/>
            <person name="Choisne N."/>
            <person name="Demange N."/>
            <person name="Orjeda G."/>
            <person name="Samain S."/>
            <person name="Cattolico L."/>
            <person name="Pelletier E."/>
            <person name="Couloux A."/>
            <person name="Segurens B."/>
            <person name="Wincker P."/>
            <person name="D'Hont A."/>
            <person name="Scarpelli C."/>
            <person name="Weissenbach J."/>
            <person name="Salanoubat M."/>
            <person name="Quetier F."/>
            <person name="Yu Y."/>
            <person name="Kim H.R."/>
            <person name="Rambo T."/>
            <person name="Currie J."/>
            <person name="Collura K."/>
            <person name="Luo M."/>
            <person name="Yang T."/>
            <person name="Ammiraju J.S.S."/>
            <person name="Engler F."/>
            <person name="Soderlund C."/>
            <person name="Wing R.A."/>
            <person name="Palmer L.E."/>
            <person name="de la Bastide M."/>
            <person name="Spiegel L."/>
            <person name="Nascimento L."/>
            <person name="Zutavern T."/>
            <person name="O'Shaughnessy A."/>
            <person name="Dike S."/>
            <person name="Dedhia N."/>
            <person name="Preston R."/>
            <person name="Balija V."/>
            <person name="McCombie W.R."/>
            <person name="Chow T."/>
            <person name="Chen H."/>
            <person name="Chung M."/>
            <person name="Chen C."/>
            <person name="Shaw J."/>
            <person name="Wu H."/>
            <person name="Hsiao K."/>
            <person name="Chao Y."/>
            <person name="Chu M."/>
            <person name="Cheng C."/>
            <person name="Hour A."/>
            <person name="Lee P."/>
            <person name="Lin S."/>
            <person name="Lin Y."/>
            <person name="Liou J."/>
            <person name="Liu S."/>
            <person name="Hsing Y."/>
            <person name="Raghuvanshi S."/>
            <person name="Mohanty A."/>
            <person name="Bharti A.K."/>
            <person name="Gaur A."/>
            <person name="Gupta V."/>
            <person name="Kumar D."/>
            <person name="Ravi V."/>
            <person name="Vij S."/>
            <person name="Kapur A."/>
            <person name="Khurana P."/>
            <person name="Khurana P."/>
            <person name="Khurana J.P."/>
            <person name="Tyagi A.K."/>
            <person name="Gaikwad K."/>
            <person name="Singh A."/>
            <person name="Dalal V."/>
            <person name="Srivastava S."/>
            <person name="Dixit A."/>
            <person name="Pal A.K."/>
            <person name="Ghazi I.A."/>
            <person name="Yadav M."/>
            <person name="Pandit A."/>
            <person name="Bhargava A."/>
            <person name="Sureshbabu K."/>
            <person name="Batra K."/>
            <person name="Sharma T.R."/>
            <person name="Mohapatra T."/>
            <person name="Singh N.K."/>
            <person name="Messing J."/>
            <person name="Nelson A.B."/>
            <person name="Fuks G."/>
            <person name="Kavchok S."/>
            <person name="Keizer G."/>
            <person name="Linton E."/>
            <person name="Llaca V."/>
            <person name="Song R."/>
            <person name="Tanyolac B."/>
            <person name="Young S."/>
            <person name="Ho-Il K."/>
            <person name="Hahn J.H."/>
            <person name="Sangsakoo G."/>
            <person name="Vanavichit A."/>
            <person name="de Mattos Luiz.A.T."/>
            <person name="Zimmer P.D."/>
            <person name="Malone G."/>
            <person name="Dellagostin O."/>
            <person name="de Oliveira A.C."/>
            <person name="Bevan M."/>
            <person name="Bancroft I."/>
            <person name="Minx P."/>
            <person name="Cordum H."/>
            <person name="Wilson R."/>
            <person name="Cheng Z."/>
            <person name="Jin W."/>
            <person name="Jiang J."/>
            <person name="Leong S.A."/>
            <person name="Iwama H."/>
            <person name="Gojobori T."/>
            <person name="Itoh T."/>
            <person name="Niimura Y."/>
            <person name="Fujii Y."/>
            <person name="Habara T."/>
            <person name="Sakai H."/>
            <person name="Sato Y."/>
            <person name="Wilson G."/>
            <person name="Kumar K."/>
            <person name="McCouch S."/>
            <person name="Juretic N."/>
            <person name="Hoen D."/>
            <person name="Wright S."/>
            <person name="Bruskiewich R."/>
            <person name="Bureau T."/>
            <person name="Miyao A."/>
            <person name="Hirochika H."/>
            <person name="Nishikawa T."/>
            <person name="Kadowaki K."/>
            <person name="Sugiura M."/>
            <person name="Burr B."/>
            <person name="Sasaki T."/>
        </authorList>
    </citation>
    <scope>NUCLEOTIDE SEQUENCE [LARGE SCALE GENOMIC DNA]</scope>
    <source>
        <strain evidence="3">cv. Nipponbare</strain>
    </source>
</reference>
<proteinExistence type="predicted"/>
<feature type="region of interest" description="Disordered" evidence="1">
    <location>
        <begin position="63"/>
        <end position="87"/>
    </location>
</feature>
<accession>Q5VSB4</accession>
<evidence type="ECO:0000313" key="2">
    <source>
        <dbReference type="EMBL" id="BAD67661.1"/>
    </source>
</evidence>
<gene>
    <name evidence="2" type="primary">P0535G04.33</name>
</gene>
<protein>
    <submittedName>
        <fullName evidence="2">Uncharacterized protein</fullName>
    </submittedName>
</protein>
<sequence length="87" mass="9600">MWRRAAGGSQHRWQAVTAGGGMWCRGQQGDGIGGGVRAAVLTGGSLARKLIGCGLWAARRRSARAERRRQRQGDANKMFDEMRRGMW</sequence>
<evidence type="ECO:0000313" key="3">
    <source>
        <dbReference type="Proteomes" id="UP000000763"/>
    </source>
</evidence>
<dbReference type="EMBL" id="AP000399">
    <property type="protein sequence ID" value="BAD67661.1"/>
    <property type="molecule type" value="Genomic_DNA"/>
</dbReference>
<evidence type="ECO:0000256" key="1">
    <source>
        <dbReference type="SAM" id="MobiDB-lite"/>
    </source>
</evidence>